<feature type="transmembrane region" description="Helical" evidence="2">
    <location>
        <begin position="411"/>
        <end position="430"/>
    </location>
</feature>
<dbReference type="EMBL" id="QKWP01000725">
    <property type="protein sequence ID" value="RIB15744.1"/>
    <property type="molecule type" value="Genomic_DNA"/>
</dbReference>
<feature type="compositionally biased region" description="Basic and acidic residues" evidence="1">
    <location>
        <begin position="225"/>
        <end position="261"/>
    </location>
</feature>
<evidence type="ECO:0000256" key="2">
    <source>
        <dbReference type="SAM" id="Phobius"/>
    </source>
</evidence>
<feature type="compositionally biased region" description="Low complexity" evidence="1">
    <location>
        <begin position="155"/>
        <end position="168"/>
    </location>
</feature>
<sequence length="609" mass="68013">MAHINYTNSLRKTKKLSQNSPSTTSRSPKKLLSWFANENNIHILSRTVSPYKNMFLSPTESPQHNRLTHFLHKNYNIPDRPKPNNDIYNNQPSRTIFTDNSNGQSFPTPINGIYNNQPLSIDNIHKKRFHQTLINDIQDELHDAVPFPIPPTDDNSNNMPTSTSNPKSSYDDTKPSHDDTKPSHDDTKPPHDDTKPSHDDTKPSHDNTTPSHDNTTPSHDNTTPSHDDTKSSHDNTKSSHDNTKSSHDNTKSSNDDTKSSNDDTPNTPNVQHTLTQTQPSLTQDVQPNTGTQNPDPVAPPGLAGNLIPTQSPIQPSQTNFFPNPFNTQIPSVDETSKNSPNITPSPTDDGIKYQLPSTTAGPKLKPNVAQPQIIKSPDSNSIQPYQPYSPPSISPTTNSTNTIPLSNNPPAIIGIIIASIIAIIVVILIIKKTTFGKINIEPFVKRQFKIQNDDIKVLTVNTSNYNNNNNNNNNLRFGNNFGIGNNSDIEREFDGMNDPLFDRRDLDMIGLQQESSSNFSENSKFYNILKRKFFKIFCWKNSCSKSRLNSLSNMINVDNVKISDKGKNRVIYTEEGIGDSGFGVSSMSETETTIPDTLPYDLDWEDYIL</sequence>
<dbReference type="AlphaFoldDB" id="A0A397UZS8"/>
<name>A0A397UZS8_9GLOM</name>
<feature type="compositionally biased region" description="Polar residues" evidence="1">
    <location>
        <begin position="307"/>
        <end position="330"/>
    </location>
</feature>
<feature type="compositionally biased region" description="Polar residues" evidence="1">
    <location>
        <begin position="206"/>
        <end position="224"/>
    </location>
</feature>
<feature type="compositionally biased region" description="Basic and acidic residues" evidence="1">
    <location>
        <begin position="169"/>
        <end position="205"/>
    </location>
</feature>
<feature type="region of interest" description="Disordered" evidence="1">
    <location>
        <begin position="144"/>
        <end position="368"/>
    </location>
</feature>
<keyword evidence="2" id="KW-0812">Transmembrane</keyword>
<evidence type="ECO:0000256" key="1">
    <source>
        <dbReference type="SAM" id="MobiDB-lite"/>
    </source>
</evidence>
<gene>
    <name evidence="3" type="ORF">C2G38_2143419</name>
</gene>
<keyword evidence="4" id="KW-1185">Reference proteome</keyword>
<feature type="region of interest" description="Disordered" evidence="1">
    <location>
        <begin position="1"/>
        <end position="28"/>
    </location>
</feature>
<protein>
    <submittedName>
        <fullName evidence="3">Uncharacterized protein</fullName>
    </submittedName>
</protein>
<evidence type="ECO:0000313" key="4">
    <source>
        <dbReference type="Proteomes" id="UP000266673"/>
    </source>
</evidence>
<reference evidence="3 4" key="1">
    <citation type="submission" date="2018-06" db="EMBL/GenBank/DDBJ databases">
        <title>Comparative genomics reveals the genomic features of Rhizophagus irregularis, R. cerebriforme, R. diaphanum and Gigaspora rosea, and their symbiotic lifestyle signature.</title>
        <authorList>
            <person name="Morin E."/>
            <person name="San Clemente H."/>
            <person name="Chen E.C.H."/>
            <person name="De La Providencia I."/>
            <person name="Hainaut M."/>
            <person name="Kuo A."/>
            <person name="Kohler A."/>
            <person name="Murat C."/>
            <person name="Tang N."/>
            <person name="Roy S."/>
            <person name="Loubradou J."/>
            <person name="Henrissat B."/>
            <person name="Grigoriev I.V."/>
            <person name="Corradi N."/>
            <person name="Roux C."/>
            <person name="Martin F.M."/>
        </authorList>
    </citation>
    <scope>NUCLEOTIDE SEQUENCE [LARGE SCALE GENOMIC DNA]</scope>
    <source>
        <strain evidence="3 4">DAOM 194757</strain>
    </source>
</reference>
<accession>A0A397UZS8</accession>
<comment type="caution">
    <text evidence="3">The sequence shown here is derived from an EMBL/GenBank/DDBJ whole genome shotgun (WGS) entry which is preliminary data.</text>
</comment>
<feature type="compositionally biased region" description="Polar residues" evidence="1">
    <location>
        <begin position="268"/>
        <end position="294"/>
    </location>
</feature>
<organism evidence="3 4">
    <name type="scientific">Gigaspora rosea</name>
    <dbReference type="NCBI Taxonomy" id="44941"/>
    <lineage>
        <taxon>Eukaryota</taxon>
        <taxon>Fungi</taxon>
        <taxon>Fungi incertae sedis</taxon>
        <taxon>Mucoromycota</taxon>
        <taxon>Glomeromycotina</taxon>
        <taxon>Glomeromycetes</taxon>
        <taxon>Diversisporales</taxon>
        <taxon>Gigasporaceae</taxon>
        <taxon>Gigaspora</taxon>
    </lineage>
</organism>
<dbReference type="Proteomes" id="UP000266673">
    <property type="component" value="Unassembled WGS sequence"/>
</dbReference>
<proteinExistence type="predicted"/>
<feature type="compositionally biased region" description="Polar residues" evidence="1">
    <location>
        <begin position="337"/>
        <end position="346"/>
    </location>
</feature>
<evidence type="ECO:0000313" key="3">
    <source>
        <dbReference type="EMBL" id="RIB15744.1"/>
    </source>
</evidence>
<feature type="compositionally biased region" description="Polar residues" evidence="1">
    <location>
        <begin position="1"/>
        <end position="26"/>
    </location>
</feature>
<keyword evidence="2" id="KW-0472">Membrane</keyword>
<dbReference type="OrthoDB" id="10498826at2759"/>
<keyword evidence="2" id="KW-1133">Transmembrane helix</keyword>